<evidence type="ECO:0000256" key="3">
    <source>
        <dbReference type="ARBA" id="ARBA00022475"/>
    </source>
</evidence>
<dbReference type="PANTHER" id="PTHR30561">
    <property type="entry name" value="SMR FAMILY PROTON-DEPENDENT DRUG EFFLUX TRANSPORTER SUGE"/>
    <property type="match status" value="1"/>
</dbReference>
<evidence type="ECO:0000313" key="11">
    <source>
        <dbReference type="Proteomes" id="UP000075221"/>
    </source>
</evidence>
<protein>
    <submittedName>
        <fullName evidence="9">Ligand-binding protein SH3</fullName>
    </submittedName>
</protein>
<dbReference type="Pfam" id="PF00893">
    <property type="entry name" value="Multi_Drug_Res"/>
    <property type="match status" value="1"/>
</dbReference>
<dbReference type="SUPFAM" id="SSF103481">
    <property type="entry name" value="Multidrug resistance efflux transporter EmrE"/>
    <property type="match status" value="1"/>
</dbReference>
<keyword evidence="4 7" id="KW-0812">Transmembrane</keyword>
<evidence type="ECO:0000256" key="6">
    <source>
        <dbReference type="ARBA" id="ARBA00023136"/>
    </source>
</evidence>
<evidence type="ECO:0000313" key="12">
    <source>
        <dbReference type="Proteomes" id="UP000178666"/>
    </source>
</evidence>
<evidence type="ECO:0000256" key="1">
    <source>
        <dbReference type="ARBA" id="ARBA00004651"/>
    </source>
</evidence>
<dbReference type="Proteomes" id="UP000178666">
    <property type="component" value="Chromosome"/>
</dbReference>
<organism evidence="9 11">
    <name type="scientific">Acidipropionibacterium acidipropionici</name>
    <dbReference type="NCBI Taxonomy" id="1748"/>
    <lineage>
        <taxon>Bacteria</taxon>
        <taxon>Bacillati</taxon>
        <taxon>Actinomycetota</taxon>
        <taxon>Actinomycetes</taxon>
        <taxon>Propionibacteriales</taxon>
        <taxon>Propionibacteriaceae</taxon>
        <taxon>Acidipropionibacterium</taxon>
    </lineage>
</organism>
<dbReference type="EMBL" id="CP014352">
    <property type="protein sequence ID" value="AMS07172.1"/>
    <property type="molecule type" value="Genomic_DNA"/>
</dbReference>
<feature type="transmembrane region" description="Helical" evidence="8">
    <location>
        <begin position="82"/>
        <end position="103"/>
    </location>
</feature>
<dbReference type="PANTHER" id="PTHR30561:SF0">
    <property type="entry name" value="GUANIDINIUM EXPORTER"/>
    <property type="match status" value="1"/>
</dbReference>
<keyword evidence="6 8" id="KW-0472">Membrane</keyword>
<accession>A0AAC8YJL9</accession>
<keyword evidence="12" id="KW-1185">Reference proteome</keyword>
<dbReference type="EMBL" id="CP015970">
    <property type="protein sequence ID" value="AOZ48379.1"/>
    <property type="molecule type" value="Genomic_DNA"/>
</dbReference>
<dbReference type="InterPro" id="IPR000390">
    <property type="entry name" value="Small_drug/metabolite_transptr"/>
</dbReference>
<dbReference type="Gene3D" id="1.10.3730.20">
    <property type="match status" value="1"/>
</dbReference>
<dbReference type="AlphaFoldDB" id="A0AAC8YJL9"/>
<evidence type="ECO:0000313" key="10">
    <source>
        <dbReference type="EMBL" id="AOZ48379.1"/>
    </source>
</evidence>
<proteinExistence type="inferred from homology"/>
<evidence type="ECO:0000256" key="2">
    <source>
        <dbReference type="ARBA" id="ARBA00022448"/>
    </source>
</evidence>
<reference evidence="9 11" key="2">
    <citation type="submission" date="2016-02" db="EMBL/GenBank/DDBJ databases">
        <title>Complete Genome Sequence of Propionibacterium acidipropionici ATCC 55737.</title>
        <authorList>
            <person name="Luna Flores C.H."/>
            <person name="Nielsen L.K."/>
            <person name="Marcellin E."/>
        </authorList>
    </citation>
    <scope>NUCLEOTIDE SEQUENCE [LARGE SCALE GENOMIC DNA]</scope>
    <source>
        <strain evidence="9 11">ATCC 55737</strain>
    </source>
</reference>
<evidence type="ECO:0000256" key="5">
    <source>
        <dbReference type="ARBA" id="ARBA00022989"/>
    </source>
</evidence>
<sequence>MPWIVLIVSGSFEAVWANALDRTQGFTRPLPIIVFLVAMTASVTGLGYALRTLPTGTAYAVWTAVGASLTVVYAMITGTEPFSVARVLLLAGIVGCVIGLKALS</sequence>
<dbReference type="InterPro" id="IPR045324">
    <property type="entry name" value="Small_multidrug_res"/>
</dbReference>
<dbReference type="RefSeq" id="WP_062820772.1">
    <property type="nucleotide sequence ID" value="NZ_CP014352.1"/>
</dbReference>
<feature type="transmembrane region" description="Helical" evidence="8">
    <location>
        <begin position="57"/>
        <end position="76"/>
    </location>
</feature>
<evidence type="ECO:0000313" key="9">
    <source>
        <dbReference type="EMBL" id="AMS07172.1"/>
    </source>
</evidence>
<name>A0AAC8YJL9_9ACTN</name>
<comment type="similarity">
    <text evidence="7">Belongs to the drug/metabolite transporter (DMT) superfamily. Small multidrug resistance (SMR) (TC 2.A.7.1) family.</text>
</comment>
<dbReference type="InterPro" id="IPR037185">
    <property type="entry name" value="EmrE-like"/>
</dbReference>
<keyword evidence="3" id="KW-1003">Cell membrane</keyword>
<keyword evidence="2" id="KW-0813">Transport</keyword>
<evidence type="ECO:0000256" key="7">
    <source>
        <dbReference type="RuleBase" id="RU003942"/>
    </source>
</evidence>
<dbReference type="Proteomes" id="UP000075221">
    <property type="component" value="Chromosome"/>
</dbReference>
<reference evidence="10 12" key="1">
    <citation type="journal article" date="2016" name="Plant Dis.">
        <title>Improved production of propionic acid using genome shuffling.</title>
        <authorList>
            <person name="Luna-Flores C.H."/>
            <person name="Palfreyman R.W."/>
            <person name="Kromer J.O."/>
            <person name="Nielsen L.K."/>
            <person name="Marcellin E."/>
        </authorList>
    </citation>
    <scope>NUCLEOTIDE SEQUENCE [LARGE SCALE GENOMIC DNA]</scope>
    <source>
        <strain evidence="10 12">F3E8</strain>
    </source>
</reference>
<dbReference type="GO" id="GO:0005886">
    <property type="term" value="C:plasma membrane"/>
    <property type="evidence" value="ECO:0007669"/>
    <property type="project" value="UniProtKB-SubCell"/>
</dbReference>
<evidence type="ECO:0000256" key="8">
    <source>
        <dbReference type="SAM" id="Phobius"/>
    </source>
</evidence>
<feature type="transmembrane region" description="Helical" evidence="8">
    <location>
        <begin position="29"/>
        <end position="50"/>
    </location>
</feature>
<dbReference type="GO" id="GO:0022857">
    <property type="term" value="F:transmembrane transporter activity"/>
    <property type="evidence" value="ECO:0007669"/>
    <property type="project" value="InterPro"/>
</dbReference>
<keyword evidence="5 8" id="KW-1133">Transmembrane helix</keyword>
<comment type="subcellular location">
    <subcellularLocation>
        <location evidence="1 7">Cell membrane</location>
        <topology evidence="1 7">Multi-pass membrane protein</topology>
    </subcellularLocation>
</comment>
<gene>
    <name evidence="10" type="ORF">A8L58_11595</name>
    <name evidence="9" type="ORF">AXH35_10155</name>
</gene>
<evidence type="ECO:0000256" key="4">
    <source>
        <dbReference type="ARBA" id="ARBA00022692"/>
    </source>
</evidence>